<reference evidence="2 3" key="1">
    <citation type="submission" date="2018-09" db="EMBL/GenBank/DDBJ databases">
        <title>Alcanivorax profundi sp. nov., isolated from 1000 m-depth seawater of the Mariana Trench.</title>
        <authorList>
            <person name="Liu J."/>
        </authorList>
    </citation>
    <scope>NUCLEOTIDE SEQUENCE [LARGE SCALE GENOMIC DNA]</scope>
    <source>
        <strain evidence="2 3">MTEO17</strain>
    </source>
</reference>
<feature type="signal peptide" evidence="1">
    <location>
        <begin position="1"/>
        <end position="18"/>
    </location>
</feature>
<proteinExistence type="predicted"/>
<evidence type="ECO:0000313" key="2">
    <source>
        <dbReference type="EMBL" id="RJG16760.1"/>
    </source>
</evidence>
<sequence length="138" mass="15366">MNLVARLSCLLSLALLLAACSQTPDTGEARKVLEAELENAHLAELLEIASLEKHNGYEDGNGLYTIEVSYELEARESLSDYANQVKADESLSGMDRFAMIMALSALRVEYGNFQAGDTFEEKRVLTFRETEKGWKVVE</sequence>
<keyword evidence="3" id="KW-1185">Reference proteome</keyword>
<accession>A0A418XVJ5</accession>
<dbReference type="Proteomes" id="UP000283734">
    <property type="component" value="Unassembled WGS sequence"/>
</dbReference>
<evidence type="ECO:0008006" key="4">
    <source>
        <dbReference type="Google" id="ProtNLM"/>
    </source>
</evidence>
<name>A0A418XVJ5_9GAMM</name>
<comment type="caution">
    <text evidence="2">The sequence shown here is derived from an EMBL/GenBank/DDBJ whole genome shotgun (WGS) entry which is preliminary data.</text>
</comment>
<gene>
    <name evidence="2" type="ORF">D4A39_13135</name>
</gene>
<dbReference type="OrthoDB" id="6078119at2"/>
<protein>
    <recommendedName>
        <fullName evidence="4">Nuclear transport factor 2 family protein</fullName>
    </recommendedName>
</protein>
<dbReference type="AlphaFoldDB" id="A0A418XVJ5"/>
<dbReference type="RefSeq" id="WP_022986269.1">
    <property type="nucleotide sequence ID" value="NZ_CAXGPP010000041.1"/>
</dbReference>
<keyword evidence="1" id="KW-0732">Signal</keyword>
<evidence type="ECO:0000256" key="1">
    <source>
        <dbReference type="SAM" id="SignalP"/>
    </source>
</evidence>
<feature type="chain" id="PRO_5019122659" description="Nuclear transport factor 2 family protein" evidence="1">
    <location>
        <begin position="19"/>
        <end position="138"/>
    </location>
</feature>
<dbReference type="PROSITE" id="PS51257">
    <property type="entry name" value="PROKAR_LIPOPROTEIN"/>
    <property type="match status" value="1"/>
</dbReference>
<organism evidence="2 3">
    <name type="scientific">Alcanivorax profundi</name>
    <dbReference type="NCBI Taxonomy" id="2338368"/>
    <lineage>
        <taxon>Bacteria</taxon>
        <taxon>Pseudomonadati</taxon>
        <taxon>Pseudomonadota</taxon>
        <taxon>Gammaproteobacteria</taxon>
        <taxon>Oceanospirillales</taxon>
        <taxon>Alcanivoracaceae</taxon>
        <taxon>Alcanivorax</taxon>
    </lineage>
</organism>
<evidence type="ECO:0000313" key="3">
    <source>
        <dbReference type="Proteomes" id="UP000283734"/>
    </source>
</evidence>
<dbReference type="EMBL" id="QYYA01000004">
    <property type="protein sequence ID" value="RJG16760.1"/>
    <property type="molecule type" value="Genomic_DNA"/>
</dbReference>